<dbReference type="PANTHER" id="PTHR43628">
    <property type="entry name" value="ACTIVATOR OF C KINASE PROTEIN 1-RELATED"/>
    <property type="match status" value="1"/>
</dbReference>
<dbReference type="Gene3D" id="1.25.40.10">
    <property type="entry name" value="Tetratricopeptide repeat domain"/>
    <property type="match status" value="1"/>
</dbReference>
<evidence type="ECO:0000313" key="1">
    <source>
        <dbReference type="EMBL" id="NVN45294.1"/>
    </source>
</evidence>
<dbReference type="Pfam" id="PF08238">
    <property type="entry name" value="Sel1"/>
    <property type="match status" value="3"/>
</dbReference>
<sequence>MPMPPAMPALDERLKAELYLAQWHLDRGAVQEACRLFTQAAQSRHPTALNMLGRVYERGWGVARDVELARTLFETAADGGEGWAFYNLADFYLTGDGVRCDKAYAHALYVEAARRGVSKAFNMLGLLHEEGYGGVAANLDYARHYFEAGSACDDADATANLARMQQTIR</sequence>
<dbReference type="RefSeq" id="WP_332337777.1">
    <property type="nucleotide sequence ID" value="NZ_JABXXV010000001.1"/>
</dbReference>
<proteinExistence type="predicted"/>
<gene>
    <name evidence="1" type="ORF">HW542_00555</name>
</gene>
<dbReference type="InterPro" id="IPR006597">
    <property type="entry name" value="Sel1-like"/>
</dbReference>
<dbReference type="PANTHER" id="PTHR43628:SF1">
    <property type="entry name" value="CHITIN SYNTHASE REGULATORY FACTOR 2-RELATED"/>
    <property type="match status" value="1"/>
</dbReference>
<name>A0ABX2P067_9PROT</name>
<keyword evidence="2" id="KW-1185">Reference proteome</keyword>
<dbReference type="InterPro" id="IPR052945">
    <property type="entry name" value="Mitotic_Regulator"/>
</dbReference>
<dbReference type="EMBL" id="JABXXV010000001">
    <property type="protein sequence ID" value="NVN45294.1"/>
    <property type="molecule type" value="Genomic_DNA"/>
</dbReference>
<dbReference type="InterPro" id="IPR011990">
    <property type="entry name" value="TPR-like_helical_dom_sf"/>
</dbReference>
<organism evidence="1 2">
    <name type="scientific">Asaia spathodeae</name>
    <dbReference type="NCBI Taxonomy" id="657016"/>
    <lineage>
        <taxon>Bacteria</taxon>
        <taxon>Pseudomonadati</taxon>
        <taxon>Pseudomonadota</taxon>
        <taxon>Alphaproteobacteria</taxon>
        <taxon>Acetobacterales</taxon>
        <taxon>Acetobacteraceae</taxon>
        <taxon>Asaia</taxon>
    </lineage>
</organism>
<comment type="caution">
    <text evidence="1">The sequence shown here is derived from an EMBL/GenBank/DDBJ whole genome shotgun (WGS) entry which is preliminary data.</text>
</comment>
<dbReference type="SUPFAM" id="SSF81901">
    <property type="entry name" value="HCP-like"/>
    <property type="match status" value="1"/>
</dbReference>
<accession>A0ABX2P067</accession>
<reference evidence="1 2" key="1">
    <citation type="submission" date="2020-06" db="EMBL/GenBank/DDBJ databases">
        <title>Synonyms of Asaia species.</title>
        <authorList>
            <person name="Sombolestani A."/>
        </authorList>
    </citation>
    <scope>NUCLEOTIDE SEQUENCE [LARGE SCALE GENOMIC DNA]</scope>
    <source>
        <strain evidence="1 2">LMG 27047</strain>
    </source>
</reference>
<protein>
    <submittedName>
        <fullName evidence="1">Sel1 repeat family protein</fullName>
    </submittedName>
</protein>
<dbReference type="SMART" id="SM00671">
    <property type="entry name" value="SEL1"/>
    <property type="match status" value="4"/>
</dbReference>
<dbReference type="Proteomes" id="UP001516351">
    <property type="component" value="Unassembled WGS sequence"/>
</dbReference>
<evidence type="ECO:0000313" key="2">
    <source>
        <dbReference type="Proteomes" id="UP001516351"/>
    </source>
</evidence>